<feature type="domain" description="Peptidase S1" evidence="4">
    <location>
        <begin position="287"/>
        <end position="390"/>
    </location>
</feature>
<dbReference type="STRING" id="36166.T1GJF3"/>
<dbReference type="HOGENOM" id="CLU_421094_0_0_1"/>
<dbReference type="InterPro" id="IPR001254">
    <property type="entry name" value="Trypsin_dom"/>
</dbReference>
<dbReference type="Gene3D" id="2.40.10.10">
    <property type="entry name" value="Trypsin-like serine proteases"/>
    <property type="match status" value="2"/>
</dbReference>
<dbReference type="EnsemblMetazoa" id="MESCA003599-RA">
    <property type="protein sequence ID" value="MESCA003599-PA"/>
    <property type="gene ID" value="MESCA003599"/>
</dbReference>
<evidence type="ECO:0000256" key="3">
    <source>
        <dbReference type="SAM" id="MobiDB-lite"/>
    </source>
</evidence>
<name>T1GJF3_MEGSC</name>
<feature type="compositionally biased region" description="Low complexity" evidence="3">
    <location>
        <begin position="71"/>
        <end position="243"/>
    </location>
</feature>
<dbReference type="EMBL" id="CAQQ02139367">
    <property type="status" value="NOT_ANNOTATED_CDS"/>
    <property type="molecule type" value="Genomic_DNA"/>
</dbReference>
<dbReference type="Pfam" id="PF00089">
    <property type="entry name" value="Trypsin"/>
    <property type="match status" value="2"/>
</dbReference>
<dbReference type="FunFam" id="2.40.10.10:FF:000002">
    <property type="entry name" value="Transmembrane protease serine"/>
    <property type="match status" value="2"/>
</dbReference>
<keyword evidence="1" id="KW-1015">Disulfide bond</keyword>
<dbReference type="PROSITE" id="PS00135">
    <property type="entry name" value="TRYPSIN_SER"/>
    <property type="match status" value="2"/>
</dbReference>
<dbReference type="GO" id="GO:0004252">
    <property type="term" value="F:serine-type endopeptidase activity"/>
    <property type="evidence" value="ECO:0007669"/>
    <property type="project" value="InterPro"/>
</dbReference>
<feature type="compositionally biased region" description="Acidic residues" evidence="3">
    <location>
        <begin position="15"/>
        <end position="67"/>
    </location>
</feature>
<dbReference type="OMA" id="WGTVSEN"/>
<dbReference type="EMBL" id="CAQQ02139368">
    <property type="status" value="NOT_ANNOTATED_CDS"/>
    <property type="molecule type" value="Genomic_DNA"/>
</dbReference>
<reference evidence="5" key="2">
    <citation type="submission" date="2015-06" db="UniProtKB">
        <authorList>
            <consortium name="EnsemblMetazoa"/>
        </authorList>
    </citation>
    <scope>IDENTIFICATION</scope>
</reference>
<protein>
    <recommendedName>
        <fullName evidence="4">Peptidase S1 domain-containing protein</fullName>
    </recommendedName>
</protein>
<dbReference type="PROSITE" id="PS50240">
    <property type="entry name" value="TRYPSIN_DOM"/>
    <property type="match status" value="2"/>
</dbReference>
<dbReference type="SUPFAM" id="SSF50494">
    <property type="entry name" value="Trypsin-like serine proteases"/>
    <property type="match status" value="2"/>
</dbReference>
<dbReference type="PANTHER" id="PTHR24252">
    <property type="entry name" value="ACROSIN-RELATED"/>
    <property type="match status" value="1"/>
</dbReference>
<evidence type="ECO:0000256" key="2">
    <source>
        <dbReference type="ARBA" id="ARBA00024195"/>
    </source>
</evidence>
<dbReference type="EMBL" id="CAQQ02139366">
    <property type="status" value="NOT_ANNOTATED_CDS"/>
    <property type="molecule type" value="Genomic_DNA"/>
</dbReference>
<evidence type="ECO:0000313" key="6">
    <source>
        <dbReference type="Proteomes" id="UP000015102"/>
    </source>
</evidence>
<feature type="region of interest" description="Disordered" evidence="3">
    <location>
        <begin position="1"/>
        <end position="243"/>
    </location>
</feature>
<evidence type="ECO:0000313" key="5">
    <source>
        <dbReference type="EnsemblMetazoa" id="MESCA003599-PA"/>
    </source>
</evidence>
<dbReference type="InterPro" id="IPR009003">
    <property type="entry name" value="Peptidase_S1_PA"/>
</dbReference>
<evidence type="ECO:0000256" key="1">
    <source>
        <dbReference type="ARBA" id="ARBA00023157"/>
    </source>
</evidence>
<sequence>MLKEKEGVVEVGDILNEDSDESEYSEQNEESVDTEEESDEEINAIEDEEFEGEHDIESLEEEEDEDNIVGSSTSTTTTTPKPTTTEQTTTTTEKSATTTVKPTTTESTTTTTTTTSTPKPTTTAERTTTTTTSTLKPTTTTERTTTTSTPKTTTSTEKPTTSTPRPTTTEPSTTTTEATTTTTTKSTSPSTTTEKTTTPPPTTTSTSTTTEPPTETTTPCPESSTTMKTTTSPTPSPVPSTTEMLTTTKATTPKPSLINRIIPVGSKDPIVFLAPSEVDDSISPDSINTAHCMYQQKRSLFSIQLLQHDRLNDDLSQIITRTISRVYIHPRYNTRSTNRDIALIKLNQPLDFSTTAVRPICLPTVGSVFGGRTGVIAGWGTVSENGNESSILKKAKIPIITNRQCRAAGVQGITSNMICAGRVVKGGVDTCQGDSGGPLMVVENKRYKLAGIVSFGEGCGRRFRPGLLQHDRLNDDLSQIINRTISRVYIHPRYNSRSTNRDIALIKLNQPLDFSTTAVRPICLPTVGSVFGGRTGVIAGWGTVSENGNESTILKKAKIPIITNRQCRSAGVQGITSNMICAGRVVKGGVDTCQGDSGGPLMVVENKRYKLAGIVSFGEGCGRKFRPGVYTRTTKFIGWITQTANTGCYCK</sequence>
<dbReference type="PRINTS" id="PR00722">
    <property type="entry name" value="CHYMOTRYPSIN"/>
</dbReference>
<dbReference type="Proteomes" id="UP000015102">
    <property type="component" value="Unassembled WGS sequence"/>
</dbReference>
<keyword evidence="6" id="KW-1185">Reference proteome</keyword>
<proteinExistence type="inferred from homology"/>
<organism evidence="5 6">
    <name type="scientific">Megaselia scalaris</name>
    <name type="common">Humpbacked fly</name>
    <name type="synonym">Phora scalaris</name>
    <dbReference type="NCBI Taxonomy" id="36166"/>
    <lineage>
        <taxon>Eukaryota</taxon>
        <taxon>Metazoa</taxon>
        <taxon>Ecdysozoa</taxon>
        <taxon>Arthropoda</taxon>
        <taxon>Hexapoda</taxon>
        <taxon>Insecta</taxon>
        <taxon>Pterygota</taxon>
        <taxon>Neoptera</taxon>
        <taxon>Endopterygota</taxon>
        <taxon>Diptera</taxon>
        <taxon>Brachycera</taxon>
        <taxon>Muscomorpha</taxon>
        <taxon>Platypezoidea</taxon>
        <taxon>Phoridae</taxon>
        <taxon>Megaseliini</taxon>
        <taxon>Megaselia</taxon>
    </lineage>
</organism>
<dbReference type="GO" id="GO:0006508">
    <property type="term" value="P:proteolysis"/>
    <property type="evidence" value="ECO:0007669"/>
    <property type="project" value="InterPro"/>
</dbReference>
<accession>T1GJF3</accession>
<comment type="similarity">
    <text evidence="2">Belongs to the peptidase S1 family. CLIP subfamily.</text>
</comment>
<reference evidence="6" key="1">
    <citation type="submission" date="2013-02" db="EMBL/GenBank/DDBJ databases">
        <authorList>
            <person name="Hughes D."/>
        </authorList>
    </citation>
    <scope>NUCLEOTIDE SEQUENCE</scope>
    <source>
        <strain>Durham</strain>
        <strain evidence="6">NC isolate 2 -- Noor lab</strain>
    </source>
</reference>
<dbReference type="InterPro" id="IPR001314">
    <property type="entry name" value="Peptidase_S1A"/>
</dbReference>
<evidence type="ECO:0000259" key="4">
    <source>
        <dbReference type="PROSITE" id="PS50240"/>
    </source>
</evidence>
<dbReference type="InterPro" id="IPR043504">
    <property type="entry name" value="Peptidase_S1_PA_chymotrypsin"/>
</dbReference>
<dbReference type="SMART" id="SM00020">
    <property type="entry name" value="Tryp_SPc"/>
    <property type="match status" value="2"/>
</dbReference>
<dbReference type="CDD" id="cd00190">
    <property type="entry name" value="Tryp_SPc"/>
    <property type="match status" value="2"/>
</dbReference>
<dbReference type="AlphaFoldDB" id="T1GJF3"/>
<dbReference type="InterPro" id="IPR033116">
    <property type="entry name" value="TRYPSIN_SER"/>
</dbReference>
<feature type="domain" description="Peptidase S1" evidence="4">
    <location>
        <begin position="368"/>
        <end position="645"/>
    </location>
</feature>
<dbReference type="PANTHER" id="PTHR24252:SF7">
    <property type="entry name" value="HYALIN"/>
    <property type="match status" value="1"/>
</dbReference>